<evidence type="ECO:0000313" key="2">
    <source>
        <dbReference type="EMBL" id="OSC96687.1"/>
    </source>
</evidence>
<name>A0A1Y2I6A3_TRAC3</name>
<organism evidence="2 3">
    <name type="scientific">Trametes coccinea (strain BRFM310)</name>
    <name type="common">Pycnoporus coccineus</name>
    <dbReference type="NCBI Taxonomy" id="1353009"/>
    <lineage>
        <taxon>Eukaryota</taxon>
        <taxon>Fungi</taxon>
        <taxon>Dikarya</taxon>
        <taxon>Basidiomycota</taxon>
        <taxon>Agaricomycotina</taxon>
        <taxon>Agaricomycetes</taxon>
        <taxon>Polyporales</taxon>
        <taxon>Polyporaceae</taxon>
        <taxon>Trametes</taxon>
    </lineage>
</organism>
<feature type="compositionally biased region" description="Polar residues" evidence="1">
    <location>
        <begin position="62"/>
        <end position="78"/>
    </location>
</feature>
<gene>
    <name evidence="2" type="ORF">PYCCODRAFT_1440896</name>
</gene>
<accession>A0A1Y2I6A3</accession>
<proteinExistence type="predicted"/>
<protein>
    <submittedName>
        <fullName evidence="2">Uncharacterized protein</fullName>
    </submittedName>
</protein>
<keyword evidence="3" id="KW-1185">Reference proteome</keyword>
<feature type="region of interest" description="Disordered" evidence="1">
    <location>
        <begin position="24"/>
        <end position="122"/>
    </location>
</feature>
<reference evidence="2 3" key="1">
    <citation type="journal article" date="2015" name="Biotechnol. Biofuels">
        <title>Enhanced degradation of softwood versus hardwood by the white-rot fungus Pycnoporus coccineus.</title>
        <authorList>
            <person name="Couturier M."/>
            <person name="Navarro D."/>
            <person name="Chevret D."/>
            <person name="Henrissat B."/>
            <person name="Piumi F."/>
            <person name="Ruiz-Duenas F.J."/>
            <person name="Martinez A.T."/>
            <person name="Grigoriev I.V."/>
            <person name="Riley R."/>
            <person name="Lipzen A."/>
            <person name="Berrin J.G."/>
            <person name="Master E.R."/>
            <person name="Rosso M.N."/>
        </authorList>
    </citation>
    <scope>NUCLEOTIDE SEQUENCE [LARGE SCALE GENOMIC DNA]</scope>
    <source>
        <strain evidence="2 3">BRFM310</strain>
    </source>
</reference>
<dbReference type="AlphaFoldDB" id="A0A1Y2I6A3"/>
<evidence type="ECO:0000313" key="3">
    <source>
        <dbReference type="Proteomes" id="UP000193067"/>
    </source>
</evidence>
<evidence type="ECO:0000256" key="1">
    <source>
        <dbReference type="SAM" id="MobiDB-lite"/>
    </source>
</evidence>
<dbReference type="Proteomes" id="UP000193067">
    <property type="component" value="Unassembled WGS sequence"/>
</dbReference>
<sequence>MAEAVEMCTHPLAVHKPIRTDQEEAMAARHRIPLQNPKSSPVAVAPTLRPSFARPAPRASCSPCNPGQHQPHTPTTQPVKPGSYLLFQSWDPKPRSSSPCTRTFELGVSESAPSQDEHRRHR</sequence>
<dbReference type="EMBL" id="KZ084170">
    <property type="protein sequence ID" value="OSC96687.1"/>
    <property type="molecule type" value="Genomic_DNA"/>
</dbReference>